<dbReference type="Gene3D" id="3.40.190.80">
    <property type="match status" value="1"/>
</dbReference>
<keyword evidence="7 18" id="KW-0460">Magnesium</keyword>
<dbReference type="PANTHER" id="PTHR43028">
    <property type="entry name" value="3'(2'),5'-BISPHOSPHATE NUCLEOTIDASE 1"/>
    <property type="match status" value="1"/>
</dbReference>
<comment type="catalytic activity">
    <reaction evidence="13">
        <text>adenosine 3',5'-bisphosphate + H2O = AMP + phosphate</text>
        <dbReference type="Rhea" id="RHEA:10040"/>
        <dbReference type="ChEBI" id="CHEBI:15377"/>
        <dbReference type="ChEBI" id="CHEBI:43474"/>
        <dbReference type="ChEBI" id="CHEBI:58343"/>
        <dbReference type="ChEBI" id="CHEBI:456215"/>
        <dbReference type="EC" id="3.1.3.7"/>
    </reaction>
    <physiologicalReaction direction="left-to-right" evidence="13">
        <dbReference type="Rhea" id="RHEA:10041"/>
    </physiologicalReaction>
</comment>
<keyword evidence="5 18" id="KW-0479">Metal-binding</keyword>
<name>A0A4E0S1Z2_FASHE</name>
<comment type="similarity">
    <text evidence="2">Belongs to the inositol monophosphatase superfamily.</text>
</comment>
<proteinExistence type="inferred from homology"/>
<evidence type="ECO:0000313" key="19">
    <source>
        <dbReference type="EMBL" id="THD25290.1"/>
    </source>
</evidence>
<comment type="caution">
    <text evidence="19">The sequence shown here is derived from an EMBL/GenBank/DDBJ whole genome shotgun (WGS) entry which is preliminary data.</text>
</comment>
<dbReference type="GO" id="GO:0008441">
    <property type="term" value="F:3'(2'),5'-bisphosphate nucleotidase activity"/>
    <property type="evidence" value="ECO:0007669"/>
    <property type="project" value="UniProtKB-EC"/>
</dbReference>
<gene>
    <name evidence="19" type="ORF">D915_003856</name>
</gene>
<comment type="catalytic activity">
    <reaction evidence="12">
        <text>1D-myo-inositol 1,4-bisphosphate + H2O = 1D-myo-inositol 4-phosphate + phosphate</text>
        <dbReference type="Rhea" id="RHEA:15553"/>
        <dbReference type="ChEBI" id="CHEBI:15377"/>
        <dbReference type="ChEBI" id="CHEBI:43474"/>
        <dbReference type="ChEBI" id="CHEBI:58282"/>
        <dbReference type="ChEBI" id="CHEBI:58469"/>
        <dbReference type="EC" id="3.1.3.57"/>
    </reaction>
    <physiologicalReaction direction="left-to-right" evidence="12">
        <dbReference type="Rhea" id="RHEA:15554"/>
    </physiologicalReaction>
</comment>
<evidence type="ECO:0000256" key="3">
    <source>
        <dbReference type="ARBA" id="ARBA00012633"/>
    </source>
</evidence>
<keyword evidence="4" id="KW-0452">Lithium</keyword>
<feature type="binding site" evidence="18">
    <location>
        <position position="112"/>
    </location>
    <ligand>
        <name>Mg(2+)</name>
        <dbReference type="ChEBI" id="CHEBI:18420"/>
        <label>1</label>
        <note>catalytic</note>
    </ligand>
</feature>
<keyword evidence="20" id="KW-1185">Reference proteome</keyword>
<dbReference type="GO" id="GO:0005737">
    <property type="term" value="C:cytoplasm"/>
    <property type="evidence" value="ECO:0007669"/>
    <property type="project" value="UniProtKB-ARBA"/>
</dbReference>
<dbReference type="InterPro" id="IPR050725">
    <property type="entry name" value="CysQ/Inositol_MonoPase"/>
</dbReference>
<evidence type="ECO:0000256" key="1">
    <source>
        <dbReference type="ARBA" id="ARBA00001946"/>
    </source>
</evidence>
<dbReference type="PANTHER" id="PTHR43028:SF5">
    <property type="entry name" value="3'(2'),5'-BISPHOSPHATE NUCLEOTIDASE 1"/>
    <property type="match status" value="1"/>
</dbReference>
<feature type="binding site" evidence="18">
    <location>
        <position position="114"/>
    </location>
    <ligand>
        <name>Mg(2+)</name>
        <dbReference type="ChEBI" id="CHEBI:18420"/>
        <label>1</label>
        <note>catalytic</note>
    </ligand>
</feature>
<keyword evidence="6" id="KW-0378">Hydrolase</keyword>
<evidence type="ECO:0000256" key="17">
    <source>
        <dbReference type="ARBA" id="ARBA00044554"/>
    </source>
</evidence>
<evidence type="ECO:0000256" key="9">
    <source>
        <dbReference type="ARBA" id="ARBA00041815"/>
    </source>
</evidence>
<organism evidence="19 20">
    <name type="scientific">Fasciola hepatica</name>
    <name type="common">Liver fluke</name>
    <dbReference type="NCBI Taxonomy" id="6192"/>
    <lineage>
        <taxon>Eukaryota</taxon>
        <taxon>Metazoa</taxon>
        <taxon>Spiralia</taxon>
        <taxon>Lophotrochozoa</taxon>
        <taxon>Platyhelminthes</taxon>
        <taxon>Trematoda</taxon>
        <taxon>Digenea</taxon>
        <taxon>Plagiorchiida</taxon>
        <taxon>Echinostomata</taxon>
        <taxon>Echinostomatoidea</taxon>
        <taxon>Fasciolidae</taxon>
        <taxon>Fasciola</taxon>
    </lineage>
</organism>
<dbReference type="PROSITE" id="PS00629">
    <property type="entry name" value="IMP_1"/>
    <property type="match status" value="1"/>
</dbReference>
<evidence type="ECO:0000256" key="4">
    <source>
        <dbReference type="ARBA" id="ARBA00022671"/>
    </source>
</evidence>
<dbReference type="GO" id="GO:0046872">
    <property type="term" value="F:metal ion binding"/>
    <property type="evidence" value="ECO:0007669"/>
    <property type="project" value="UniProtKB-KW"/>
</dbReference>
<evidence type="ECO:0000256" key="14">
    <source>
        <dbReference type="ARBA" id="ARBA00044484"/>
    </source>
</evidence>
<reference evidence="19" key="1">
    <citation type="submission" date="2019-03" db="EMBL/GenBank/DDBJ databases">
        <title>Improved annotation for the trematode Fasciola hepatica.</title>
        <authorList>
            <person name="Choi Y.-J."/>
            <person name="Martin J."/>
            <person name="Mitreva M."/>
        </authorList>
    </citation>
    <scope>NUCLEOTIDE SEQUENCE [LARGE SCALE GENOMIC DNA]</scope>
</reference>
<dbReference type="InterPro" id="IPR020550">
    <property type="entry name" value="Inositol_monophosphatase_CS"/>
</dbReference>
<accession>A0A4E0S1Z2</accession>
<dbReference type="GO" id="GO:0004441">
    <property type="term" value="F:inositol-1,4-bisphosphate 1-phosphatase activity"/>
    <property type="evidence" value="ECO:0007669"/>
    <property type="project" value="UniProtKB-EC"/>
</dbReference>
<dbReference type="FunFam" id="3.30.540.10:FF:000012">
    <property type="entry name" value="Blast:Putative inositol monophosphatase 3"/>
    <property type="match status" value="1"/>
</dbReference>
<evidence type="ECO:0000256" key="6">
    <source>
        <dbReference type="ARBA" id="ARBA00022801"/>
    </source>
</evidence>
<feature type="binding site" evidence="18">
    <location>
        <position position="263"/>
    </location>
    <ligand>
        <name>Mg(2+)</name>
        <dbReference type="ChEBI" id="CHEBI:18420"/>
        <label>1</label>
        <note>catalytic</note>
    </ligand>
</feature>
<dbReference type="Gene3D" id="3.30.540.10">
    <property type="entry name" value="Fructose-1,6-Bisphosphatase, subunit A, domain 1"/>
    <property type="match status" value="1"/>
</dbReference>
<feature type="binding site" evidence="18">
    <location>
        <position position="115"/>
    </location>
    <ligand>
        <name>Mg(2+)</name>
        <dbReference type="ChEBI" id="CHEBI:18420"/>
        <label>1</label>
        <note>catalytic</note>
    </ligand>
</feature>
<evidence type="ECO:0000256" key="13">
    <source>
        <dbReference type="ARBA" id="ARBA00044479"/>
    </source>
</evidence>
<evidence type="ECO:0000256" key="7">
    <source>
        <dbReference type="ARBA" id="ARBA00022842"/>
    </source>
</evidence>
<dbReference type="FunFam" id="3.40.190.80:FF:000006">
    <property type="entry name" value="Bisphosphate nucleotidase 1"/>
    <property type="match status" value="1"/>
</dbReference>
<dbReference type="EC" id="3.1.3.7" evidence="3"/>
<comment type="catalytic activity">
    <reaction evidence="14">
        <text>3'-phosphoadenylyl sulfate + H2O = adenosine 5'-phosphosulfate + phosphate</text>
        <dbReference type="Rhea" id="RHEA:77639"/>
        <dbReference type="ChEBI" id="CHEBI:15377"/>
        <dbReference type="ChEBI" id="CHEBI:43474"/>
        <dbReference type="ChEBI" id="CHEBI:58243"/>
        <dbReference type="ChEBI" id="CHEBI:58339"/>
        <dbReference type="EC" id="3.1.3.7"/>
    </reaction>
    <physiologicalReaction direction="left-to-right" evidence="14">
        <dbReference type="Rhea" id="RHEA:77640"/>
    </physiologicalReaction>
</comment>
<evidence type="ECO:0000256" key="2">
    <source>
        <dbReference type="ARBA" id="ARBA00009759"/>
    </source>
</evidence>
<evidence type="ECO:0000256" key="10">
    <source>
        <dbReference type="ARBA" id="ARBA00044465"/>
    </source>
</evidence>
<evidence type="ECO:0000256" key="15">
    <source>
        <dbReference type="ARBA" id="ARBA00044519"/>
    </source>
</evidence>
<evidence type="ECO:0000256" key="18">
    <source>
        <dbReference type="PIRSR" id="PIRSR600760-2"/>
    </source>
</evidence>
<comment type="catalytic activity">
    <reaction evidence="11">
        <text>adenosine 2',5'-bisphosphate + H2O = AMP + phosphate</text>
        <dbReference type="Rhea" id="RHEA:77643"/>
        <dbReference type="ChEBI" id="CHEBI:15377"/>
        <dbReference type="ChEBI" id="CHEBI:43474"/>
        <dbReference type="ChEBI" id="CHEBI:194156"/>
        <dbReference type="ChEBI" id="CHEBI:456215"/>
        <dbReference type="EC" id="3.1.3.7"/>
    </reaction>
    <physiologicalReaction direction="left-to-right" evidence="11">
        <dbReference type="Rhea" id="RHEA:77644"/>
    </physiologicalReaction>
</comment>
<evidence type="ECO:0000256" key="11">
    <source>
        <dbReference type="ARBA" id="ARBA00044466"/>
    </source>
</evidence>
<dbReference type="SUPFAM" id="SSF56655">
    <property type="entry name" value="Carbohydrate phosphatase"/>
    <property type="match status" value="1"/>
</dbReference>
<evidence type="ECO:0000256" key="8">
    <source>
        <dbReference type="ARBA" id="ARBA00040342"/>
    </source>
</evidence>
<dbReference type="Proteomes" id="UP000230066">
    <property type="component" value="Unassembled WGS sequence"/>
</dbReference>
<dbReference type="EC" id="3.1.3.57" evidence="15"/>
<evidence type="ECO:0000256" key="5">
    <source>
        <dbReference type="ARBA" id="ARBA00022723"/>
    </source>
</evidence>
<dbReference type="GO" id="GO:0046854">
    <property type="term" value="P:phosphatidylinositol phosphate biosynthetic process"/>
    <property type="evidence" value="ECO:0007669"/>
    <property type="project" value="InterPro"/>
</dbReference>
<dbReference type="Pfam" id="PF00459">
    <property type="entry name" value="Inositol_P"/>
    <property type="match status" value="1"/>
</dbReference>
<protein>
    <recommendedName>
        <fullName evidence="8">3'(2'),5'-bisphosphate nucleotidase 1</fullName>
        <ecNumber evidence="15">3.1.3.57</ecNumber>
        <ecNumber evidence="3">3.1.3.7</ecNumber>
    </recommendedName>
    <alternativeName>
        <fullName evidence="16">3'-phosphoadenosine 5'-phosphate phosphatase</fullName>
    </alternativeName>
    <alternativeName>
        <fullName evidence="9">Bisphosphate 3'-nucleotidase 1</fullName>
    </alternativeName>
    <alternativeName>
        <fullName evidence="17">Inositol-polyphosphate 1-phosphatase</fullName>
    </alternativeName>
</protein>
<dbReference type="InterPro" id="IPR000760">
    <property type="entry name" value="Inositol_monophosphatase-like"/>
</dbReference>
<evidence type="ECO:0000256" key="12">
    <source>
        <dbReference type="ARBA" id="ARBA00044478"/>
    </source>
</evidence>
<dbReference type="EMBL" id="JXXN02001205">
    <property type="protein sequence ID" value="THD25290.1"/>
    <property type="molecule type" value="Genomic_DNA"/>
</dbReference>
<evidence type="ECO:0000256" key="16">
    <source>
        <dbReference type="ARBA" id="ARBA00044544"/>
    </source>
</evidence>
<comment type="catalytic activity">
    <reaction evidence="10">
        <text>1D-myo-inositol 1,3,4-trisphosphate + H2O = 1D-myo-inositol 3,4-bisphosphate + phosphate</text>
        <dbReference type="Rhea" id="RHEA:70319"/>
        <dbReference type="ChEBI" id="CHEBI:15377"/>
        <dbReference type="ChEBI" id="CHEBI:43474"/>
        <dbReference type="ChEBI" id="CHEBI:58414"/>
        <dbReference type="ChEBI" id="CHEBI:83241"/>
    </reaction>
    <physiologicalReaction direction="left-to-right" evidence="10">
        <dbReference type="Rhea" id="RHEA:70320"/>
    </physiologicalReaction>
</comment>
<comment type="cofactor">
    <cofactor evidence="1 18">
        <name>Mg(2+)</name>
        <dbReference type="ChEBI" id="CHEBI:18420"/>
    </cofactor>
</comment>
<dbReference type="PROSITE" id="PS00630">
    <property type="entry name" value="IMP_2"/>
    <property type="match status" value="1"/>
</dbReference>
<feature type="binding site" evidence="18">
    <location>
        <position position="71"/>
    </location>
    <ligand>
        <name>Mg(2+)</name>
        <dbReference type="ChEBI" id="CHEBI:18420"/>
        <label>1</label>
        <note>catalytic</note>
    </ligand>
</feature>
<dbReference type="CDD" id="cd01640">
    <property type="entry name" value="IPPase"/>
    <property type="match status" value="1"/>
</dbReference>
<evidence type="ECO:0000313" key="20">
    <source>
        <dbReference type="Proteomes" id="UP000230066"/>
    </source>
</evidence>
<sequence>METPILMRVLASSVNLAARASTIVRNVLASKDLKIVDKGVNDLQSKADRDAQRCIVGSLTQAFPGLKVIGEEGTLDDTGLASVAELDVDVLKHQCPVSYKSISLSDMVVWVDPLDGTKEFTEGLVEYVTILIGVAVGGKPVAGVIAQPFYSPDKKQLGDPAAVGSTVTRVIWGLDGLGVFGIKPKKPASDLPYPLNPNAVKGDHPHVIVTTRSHATSKLASAIESCSPTEILRVGGCGYKVLMLIEGSGHLYLFPSAGAKRWDTCAPEAVLTAAGGALTDLRGNHYDYRGMGDPMNHGGIIATPVADWIRVYTPLMPKEVLDTLKFM</sequence>
<dbReference type="InterPro" id="IPR020583">
    <property type="entry name" value="Inositol_monoP_metal-BS"/>
</dbReference>
<dbReference type="AlphaFoldDB" id="A0A4E0S1Z2"/>